<accession>M1A4I3</accession>
<evidence type="ECO:0000256" key="1">
    <source>
        <dbReference type="SAM" id="Phobius"/>
    </source>
</evidence>
<dbReference type="ExpressionAtlas" id="M1A4I3">
    <property type="expression patterns" value="baseline"/>
</dbReference>
<dbReference type="Proteomes" id="UP000011115">
    <property type="component" value="Unassembled WGS sequence"/>
</dbReference>
<keyword evidence="1" id="KW-1133">Transmembrane helix</keyword>
<keyword evidence="1" id="KW-0472">Membrane</keyword>
<dbReference type="EnsemblPlants" id="PGSC0003DMT400014589">
    <property type="protein sequence ID" value="PGSC0003DMT400014589"/>
    <property type="gene ID" value="PGSC0003DMG401005708"/>
</dbReference>
<dbReference type="PaxDb" id="4113-PGSC0003DMT400014589"/>
<reference evidence="3" key="1">
    <citation type="journal article" date="2011" name="Nature">
        <title>Genome sequence and analysis of the tuber crop potato.</title>
        <authorList>
            <consortium name="The Potato Genome Sequencing Consortium"/>
        </authorList>
    </citation>
    <scope>NUCLEOTIDE SEQUENCE [LARGE SCALE GENOMIC DNA]</scope>
    <source>
        <strain evidence="3">cv. DM1-3 516 R44</strain>
    </source>
</reference>
<dbReference type="Gramene" id="PGSC0003DMT400014589">
    <property type="protein sequence ID" value="PGSC0003DMT400014589"/>
    <property type="gene ID" value="PGSC0003DMG401005708"/>
</dbReference>
<dbReference type="HOGENOM" id="CLU_2709672_0_0_1"/>
<dbReference type="InParanoid" id="M1A4I3"/>
<dbReference type="eggNOG" id="ENOG502S7CH">
    <property type="taxonomic scope" value="Eukaryota"/>
</dbReference>
<keyword evidence="3" id="KW-1185">Reference proteome</keyword>
<name>M1A4I3_SOLTU</name>
<protein>
    <submittedName>
        <fullName evidence="2">Uncharacterized protein</fullName>
    </submittedName>
</protein>
<keyword evidence="1" id="KW-0812">Transmembrane</keyword>
<reference evidence="2" key="2">
    <citation type="submission" date="2015-06" db="UniProtKB">
        <authorList>
            <consortium name="EnsemblPlants"/>
        </authorList>
    </citation>
    <scope>IDENTIFICATION</scope>
    <source>
        <strain evidence="2">DM1-3 516 R44</strain>
    </source>
</reference>
<evidence type="ECO:0000313" key="2">
    <source>
        <dbReference type="EnsemblPlants" id="PGSC0003DMT400014589"/>
    </source>
</evidence>
<organism evidence="2 3">
    <name type="scientific">Solanum tuberosum</name>
    <name type="common">Potato</name>
    <dbReference type="NCBI Taxonomy" id="4113"/>
    <lineage>
        <taxon>Eukaryota</taxon>
        <taxon>Viridiplantae</taxon>
        <taxon>Streptophyta</taxon>
        <taxon>Embryophyta</taxon>
        <taxon>Tracheophyta</taxon>
        <taxon>Spermatophyta</taxon>
        <taxon>Magnoliopsida</taxon>
        <taxon>eudicotyledons</taxon>
        <taxon>Gunneridae</taxon>
        <taxon>Pentapetalae</taxon>
        <taxon>asterids</taxon>
        <taxon>lamiids</taxon>
        <taxon>Solanales</taxon>
        <taxon>Solanaceae</taxon>
        <taxon>Solanoideae</taxon>
        <taxon>Solaneae</taxon>
        <taxon>Solanum</taxon>
    </lineage>
</organism>
<dbReference type="AlphaFoldDB" id="M1A4I3"/>
<sequence length="73" mass="8611">MKSPRWGYVRIISGTIFGGILGFYLMHRAELQYKVLRSSFSYSRLNCLRQRAIICINYCYVIEGNVEREIEEV</sequence>
<proteinExistence type="predicted"/>
<evidence type="ECO:0000313" key="3">
    <source>
        <dbReference type="Proteomes" id="UP000011115"/>
    </source>
</evidence>
<feature type="transmembrane region" description="Helical" evidence="1">
    <location>
        <begin position="6"/>
        <end position="26"/>
    </location>
</feature>